<dbReference type="CDD" id="cd00229">
    <property type="entry name" value="SGNH_hydrolase"/>
    <property type="match status" value="1"/>
</dbReference>
<dbReference type="PANTHER" id="PTHR34407">
    <property type="entry name" value="EXPRESSED PROTEIN"/>
    <property type="match status" value="1"/>
</dbReference>
<comment type="caution">
    <text evidence="1">The sequence shown here is derived from an EMBL/GenBank/DDBJ whole genome shotgun (WGS) entry which is preliminary data.</text>
</comment>
<name>A0ABV1KPC1_9BACL</name>
<dbReference type="InterPro" id="IPR036514">
    <property type="entry name" value="SGNH_hydro_sf"/>
</dbReference>
<organism evidence="1 2">
    <name type="scientific">Cohnella silvisoli</name>
    <dbReference type="NCBI Taxonomy" id="2873699"/>
    <lineage>
        <taxon>Bacteria</taxon>
        <taxon>Bacillati</taxon>
        <taxon>Bacillota</taxon>
        <taxon>Bacilli</taxon>
        <taxon>Bacillales</taxon>
        <taxon>Paenibacillaceae</taxon>
        <taxon>Cohnella</taxon>
    </lineage>
</organism>
<reference evidence="1 2" key="1">
    <citation type="journal article" date="2023" name="Genome Announc.">
        <title>Pan-Genome Analyses of the Genus Cohnella and Proposal of the Novel Species Cohnella silvisoli sp. nov., Isolated from Forest Soil.</title>
        <authorList>
            <person name="Wang C."/>
            <person name="Mao L."/>
            <person name="Bao G."/>
            <person name="Zhu H."/>
        </authorList>
    </citation>
    <scope>NUCLEOTIDE SEQUENCE [LARGE SCALE GENOMIC DNA]</scope>
    <source>
        <strain evidence="1 2">NL03-T5-1</strain>
    </source>
</reference>
<dbReference type="PANTHER" id="PTHR34407:SF1">
    <property type="entry name" value="SGNH HYDROLASE-TYPE ESTERASE DOMAIN-CONTAINING PROTEIN"/>
    <property type="match status" value="1"/>
</dbReference>
<dbReference type="EMBL" id="JASKHM010000002">
    <property type="protein sequence ID" value="MEQ4481940.1"/>
    <property type="molecule type" value="Genomic_DNA"/>
</dbReference>
<accession>A0ABV1KPC1</accession>
<sequence>MTLAVYRHRSALARTRRQIGLGRLNVGFLGGSITEPVPRHNWCEGVIAWFTENFPQVHLTVENAAIGGTGSDLAVFRADREIIERGCDLVFVEYAVNDLKEPSGKRGRSREGLLRKLLNDGDRDVMLVYSYHQLMYEEMSDGRMPASIAEFEQLAEHYSIGSVWMGLHALEEVRGGKMRWDEWLPDGLHPTSRGSWSYAESVNRFLRKELLDEPSKGVPSVRSGLPQPIEADNWERTSLLPWAEVKREGPWAVRRWDHVRGAGQGLITSAPRARLSFSFAGRGLVLGFDFGKKSAEFRYRLDGGEWVEVVRERAEWCPEDGWFRPYLIGDDLGQEHHDFEIEVVHGNRDDCKGTDFHLLFIGILH</sequence>
<dbReference type="SUPFAM" id="SSF52266">
    <property type="entry name" value="SGNH hydrolase"/>
    <property type="match status" value="1"/>
</dbReference>
<evidence type="ECO:0000313" key="1">
    <source>
        <dbReference type="EMBL" id="MEQ4481940.1"/>
    </source>
</evidence>
<dbReference type="GO" id="GO:0016787">
    <property type="term" value="F:hydrolase activity"/>
    <property type="evidence" value="ECO:0007669"/>
    <property type="project" value="UniProtKB-KW"/>
</dbReference>
<protein>
    <submittedName>
        <fullName evidence="1">SGNH/GDSL hydrolase family protein</fullName>
    </submittedName>
</protein>
<evidence type="ECO:0000313" key="2">
    <source>
        <dbReference type="Proteomes" id="UP001493487"/>
    </source>
</evidence>
<dbReference type="Proteomes" id="UP001493487">
    <property type="component" value="Unassembled WGS sequence"/>
</dbReference>
<dbReference type="RefSeq" id="WP_232189299.1">
    <property type="nucleotide sequence ID" value="NZ_JAIOAP010000019.1"/>
</dbReference>
<keyword evidence="1" id="KW-0378">Hydrolase</keyword>
<gene>
    <name evidence="1" type="ORF">QJS35_05990</name>
</gene>
<dbReference type="Gene3D" id="3.40.50.1110">
    <property type="entry name" value="SGNH hydrolase"/>
    <property type="match status" value="1"/>
</dbReference>
<keyword evidence="2" id="KW-1185">Reference proteome</keyword>
<proteinExistence type="predicted"/>